<name>A0A9J7ATF3_9PROT</name>
<keyword evidence="2" id="KW-1133">Transmembrane helix</keyword>
<dbReference type="PANTHER" id="PTHR31876">
    <property type="entry name" value="COV-LIKE PROTEIN 1"/>
    <property type="match status" value="1"/>
</dbReference>
<evidence type="ECO:0000313" key="3">
    <source>
        <dbReference type="EMBL" id="UUX50130.1"/>
    </source>
</evidence>
<dbReference type="EMBL" id="CP102480">
    <property type="protein sequence ID" value="UUX50130.1"/>
    <property type="molecule type" value="Genomic_DNA"/>
</dbReference>
<dbReference type="InterPro" id="IPR007462">
    <property type="entry name" value="COV1-like"/>
</dbReference>
<feature type="compositionally biased region" description="Polar residues" evidence="1">
    <location>
        <begin position="228"/>
        <end position="239"/>
    </location>
</feature>
<dbReference type="Pfam" id="PF04367">
    <property type="entry name" value="DUF502"/>
    <property type="match status" value="1"/>
</dbReference>
<keyword evidence="4" id="KW-1185">Reference proteome</keyword>
<feature type="region of interest" description="Disordered" evidence="1">
    <location>
        <begin position="213"/>
        <end position="239"/>
    </location>
</feature>
<sequence length="239" mass="26555">MTKDNPGIVRPTFFGRLRAYLLAGILVTAPIGITLYLTWVIIDFIDGQVMPLLPAQYHPDNYLPFSVPGIGLIVMLVSLTVIGWLTAGILGRWMIRLSEHLMARMPVVRNVYGAIKQIMETVMAQQSNAFREVVLIEYPRRGIWAIGFITGATHGEVQNATEDEMVNVFLPTTPNPTSGFLLFVPAQDIYRLHMTVEEGIKMVISAGIVTPPDRRPKQKQAEVLIKASSENSPISDENP</sequence>
<feature type="transmembrane region" description="Helical" evidence="2">
    <location>
        <begin position="20"/>
        <end position="42"/>
    </location>
</feature>
<gene>
    <name evidence="3" type="ORF">NUH88_00200</name>
</gene>
<protein>
    <submittedName>
        <fullName evidence="3">DUF502 domain-containing protein</fullName>
    </submittedName>
</protein>
<dbReference type="PANTHER" id="PTHR31876:SF26">
    <property type="entry name" value="PROTEIN LIKE COV 2"/>
    <property type="match status" value="1"/>
</dbReference>
<evidence type="ECO:0000313" key="4">
    <source>
        <dbReference type="Proteomes" id="UP001060336"/>
    </source>
</evidence>
<organism evidence="3 4">
    <name type="scientific">Nisaea acidiphila</name>
    <dbReference type="NCBI Taxonomy" id="1862145"/>
    <lineage>
        <taxon>Bacteria</taxon>
        <taxon>Pseudomonadati</taxon>
        <taxon>Pseudomonadota</taxon>
        <taxon>Alphaproteobacteria</taxon>
        <taxon>Rhodospirillales</taxon>
        <taxon>Thalassobaculaceae</taxon>
        <taxon>Nisaea</taxon>
    </lineage>
</organism>
<accession>A0A9J7ATF3</accession>
<feature type="transmembrane region" description="Helical" evidence="2">
    <location>
        <begin position="62"/>
        <end position="95"/>
    </location>
</feature>
<keyword evidence="2" id="KW-0472">Membrane</keyword>
<dbReference type="RefSeq" id="WP_257769178.1">
    <property type="nucleotide sequence ID" value="NZ_CP102480.1"/>
</dbReference>
<reference evidence="3" key="1">
    <citation type="submission" date="2022-08" db="EMBL/GenBank/DDBJ databases">
        <title>Nisaea acidiphila sp. nov., isolated from a marine algal debris and emended description of the genus Nisaea Urios et al. 2008.</title>
        <authorList>
            <person name="Kwon K."/>
        </authorList>
    </citation>
    <scope>NUCLEOTIDE SEQUENCE</scope>
    <source>
        <strain evidence="3">MEBiC11861</strain>
    </source>
</reference>
<dbReference type="AlphaFoldDB" id="A0A9J7ATF3"/>
<dbReference type="Proteomes" id="UP001060336">
    <property type="component" value="Chromosome"/>
</dbReference>
<proteinExistence type="predicted"/>
<keyword evidence="2" id="KW-0812">Transmembrane</keyword>
<evidence type="ECO:0000256" key="1">
    <source>
        <dbReference type="SAM" id="MobiDB-lite"/>
    </source>
</evidence>
<evidence type="ECO:0000256" key="2">
    <source>
        <dbReference type="SAM" id="Phobius"/>
    </source>
</evidence>
<dbReference type="KEGG" id="naci:NUH88_00200"/>